<comment type="caution">
    <text evidence="2">The sequence shown here is derived from an EMBL/GenBank/DDBJ whole genome shotgun (WGS) entry which is preliminary data.</text>
</comment>
<accession>A0A392S3W5</accession>
<protein>
    <submittedName>
        <fullName evidence="2">Uncharacterized protein</fullName>
    </submittedName>
</protein>
<dbReference type="Proteomes" id="UP000265520">
    <property type="component" value="Unassembled WGS sequence"/>
</dbReference>
<proteinExistence type="predicted"/>
<feature type="compositionally biased region" description="Basic and acidic residues" evidence="1">
    <location>
        <begin position="40"/>
        <end position="56"/>
    </location>
</feature>
<reference evidence="2 3" key="1">
    <citation type="journal article" date="2018" name="Front. Plant Sci.">
        <title>Red Clover (Trifolium pratense) and Zigzag Clover (T. medium) - A Picture of Genomic Similarities and Differences.</title>
        <authorList>
            <person name="Dluhosova J."/>
            <person name="Istvanek J."/>
            <person name="Nedelnik J."/>
            <person name="Repkova J."/>
        </authorList>
    </citation>
    <scope>NUCLEOTIDE SEQUENCE [LARGE SCALE GENOMIC DNA]</scope>
    <source>
        <strain evidence="3">cv. 10/8</strain>
        <tissue evidence="2">Leaf</tissue>
    </source>
</reference>
<feature type="region of interest" description="Disordered" evidence="1">
    <location>
        <begin position="39"/>
        <end position="64"/>
    </location>
</feature>
<evidence type="ECO:0000256" key="1">
    <source>
        <dbReference type="SAM" id="MobiDB-lite"/>
    </source>
</evidence>
<dbReference type="EMBL" id="LXQA010310404">
    <property type="protein sequence ID" value="MCI42894.1"/>
    <property type="molecule type" value="Genomic_DNA"/>
</dbReference>
<name>A0A392S3W5_9FABA</name>
<evidence type="ECO:0000313" key="3">
    <source>
        <dbReference type="Proteomes" id="UP000265520"/>
    </source>
</evidence>
<keyword evidence="3" id="KW-1185">Reference proteome</keyword>
<organism evidence="2 3">
    <name type="scientific">Trifolium medium</name>
    <dbReference type="NCBI Taxonomy" id="97028"/>
    <lineage>
        <taxon>Eukaryota</taxon>
        <taxon>Viridiplantae</taxon>
        <taxon>Streptophyta</taxon>
        <taxon>Embryophyta</taxon>
        <taxon>Tracheophyta</taxon>
        <taxon>Spermatophyta</taxon>
        <taxon>Magnoliopsida</taxon>
        <taxon>eudicotyledons</taxon>
        <taxon>Gunneridae</taxon>
        <taxon>Pentapetalae</taxon>
        <taxon>rosids</taxon>
        <taxon>fabids</taxon>
        <taxon>Fabales</taxon>
        <taxon>Fabaceae</taxon>
        <taxon>Papilionoideae</taxon>
        <taxon>50 kb inversion clade</taxon>
        <taxon>NPAAA clade</taxon>
        <taxon>Hologalegina</taxon>
        <taxon>IRL clade</taxon>
        <taxon>Trifolieae</taxon>
        <taxon>Trifolium</taxon>
    </lineage>
</organism>
<evidence type="ECO:0000313" key="2">
    <source>
        <dbReference type="EMBL" id="MCI42894.1"/>
    </source>
</evidence>
<dbReference type="AlphaFoldDB" id="A0A392S3W5"/>
<sequence length="64" mass="6944">MATSATVVVTPPVIADVKHCGTVHRILSTVALSSAQCSTSKDEEGKIVDVRSENRRNRAHQFHT</sequence>